<dbReference type="GO" id="GO:0003676">
    <property type="term" value="F:nucleic acid binding"/>
    <property type="evidence" value="ECO:0007669"/>
    <property type="project" value="InterPro"/>
</dbReference>
<dbReference type="InterPro" id="IPR012337">
    <property type="entry name" value="RNaseH-like_sf"/>
</dbReference>
<dbReference type="SUPFAM" id="SSF53098">
    <property type="entry name" value="Ribonuclease H-like"/>
    <property type="match status" value="1"/>
</dbReference>
<feature type="non-terminal residue" evidence="2">
    <location>
        <position position="1"/>
    </location>
</feature>
<dbReference type="AlphaFoldDB" id="A0AA38F7U4"/>
<feature type="non-terminal residue" evidence="2">
    <location>
        <position position="85"/>
    </location>
</feature>
<proteinExistence type="predicted"/>
<evidence type="ECO:0000259" key="1">
    <source>
        <dbReference type="PROSITE" id="PS50879"/>
    </source>
</evidence>
<dbReference type="PROSITE" id="PS50879">
    <property type="entry name" value="RNASE_H_1"/>
    <property type="match status" value="1"/>
</dbReference>
<gene>
    <name evidence="2" type="ORF">KI387_042995</name>
</gene>
<dbReference type="GO" id="GO:0004523">
    <property type="term" value="F:RNA-DNA hybrid ribonuclease activity"/>
    <property type="evidence" value="ECO:0007669"/>
    <property type="project" value="InterPro"/>
</dbReference>
<evidence type="ECO:0000313" key="3">
    <source>
        <dbReference type="Proteomes" id="UP000824469"/>
    </source>
</evidence>
<dbReference type="Proteomes" id="UP000824469">
    <property type="component" value="Unassembled WGS sequence"/>
</dbReference>
<accession>A0AA38F7U4</accession>
<protein>
    <recommendedName>
        <fullName evidence="1">RNase H type-1 domain-containing protein</fullName>
    </recommendedName>
</protein>
<keyword evidence="3" id="KW-1185">Reference proteome</keyword>
<name>A0AA38F7U4_TAXCH</name>
<evidence type="ECO:0000313" key="2">
    <source>
        <dbReference type="EMBL" id="KAH9291820.1"/>
    </source>
</evidence>
<dbReference type="InterPro" id="IPR036397">
    <property type="entry name" value="RNaseH_sf"/>
</dbReference>
<dbReference type="EMBL" id="JAHRHJ020003388">
    <property type="protein sequence ID" value="KAH9291820.1"/>
    <property type="molecule type" value="Genomic_DNA"/>
</dbReference>
<organism evidence="2 3">
    <name type="scientific">Taxus chinensis</name>
    <name type="common">Chinese yew</name>
    <name type="synonym">Taxus wallichiana var. chinensis</name>
    <dbReference type="NCBI Taxonomy" id="29808"/>
    <lineage>
        <taxon>Eukaryota</taxon>
        <taxon>Viridiplantae</taxon>
        <taxon>Streptophyta</taxon>
        <taxon>Embryophyta</taxon>
        <taxon>Tracheophyta</taxon>
        <taxon>Spermatophyta</taxon>
        <taxon>Pinopsida</taxon>
        <taxon>Pinidae</taxon>
        <taxon>Conifers II</taxon>
        <taxon>Cupressales</taxon>
        <taxon>Taxaceae</taxon>
        <taxon>Taxus</taxon>
    </lineage>
</organism>
<comment type="caution">
    <text evidence="2">The sequence shown here is derived from an EMBL/GenBank/DDBJ whole genome shotgun (WGS) entry which is preliminary data.</text>
</comment>
<feature type="domain" description="RNase H type-1" evidence="1">
    <location>
        <begin position="34"/>
        <end position="85"/>
    </location>
</feature>
<dbReference type="InterPro" id="IPR002156">
    <property type="entry name" value="RNaseH_domain"/>
</dbReference>
<reference evidence="2 3" key="1">
    <citation type="journal article" date="2021" name="Nat. Plants">
        <title>The Taxus genome provides insights into paclitaxel biosynthesis.</title>
        <authorList>
            <person name="Xiong X."/>
            <person name="Gou J."/>
            <person name="Liao Q."/>
            <person name="Li Y."/>
            <person name="Zhou Q."/>
            <person name="Bi G."/>
            <person name="Li C."/>
            <person name="Du R."/>
            <person name="Wang X."/>
            <person name="Sun T."/>
            <person name="Guo L."/>
            <person name="Liang H."/>
            <person name="Lu P."/>
            <person name="Wu Y."/>
            <person name="Zhang Z."/>
            <person name="Ro D.K."/>
            <person name="Shang Y."/>
            <person name="Huang S."/>
            <person name="Yan J."/>
        </authorList>
    </citation>
    <scope>NUCLEOTIDE SEQUENCE [LARGE SCALE GENOMIC DNA]</scope>
    <source>
        <strain evidence="2">Ta-2019</strain>
    </source>
</reference>
<dbReference type="PANTHER" id="PTHR48475:SF1">
    <property type="entry name" value="RNASE H TYPE-1 DOMAIN-CONTAINING PROTEIN"/>
    <property type="match status" value="1"/>
</dbReference>
<dbReference type="Gene3D" id="3.30.420.10">
    <property type="entry name" value="Ribonuclease H-like superfamily/Ribonuclease H"/>
    <property type="match status" value="1"/>
</dbReference>
<sequence length="85" mass="9072">AIADQLADAPIAGDQPSNFDFPDESIATLSLDEPPYQMTLFFDGSKCQCGGGAGVILIPLDGEPMPLSFKLDFECTNNIAEYEAL</sequence>
<dbReference type="PANTHER" id="PTHR48475">
    <property type="entry name" value="RIBONUCLEASE H"/>
    <property type="match status" value="1"/>
</dbReference>